<dbReference type="CDD" id="cd19163">
    <property type="entry name" value="AKR_galDH"/>
    <property type="match status" value="1"/>
</dbReference>
<accession>A0A8S1C0Q2</accession>
<organism evidence="2 3">
    <name type="scientific">Cloeon dipterum</name>
    <dbReference type="NCBI Taxonomy" id="197152"/>
    <lineage>
        <taxon>Eukaryota</taxon>
        <taxon>Metazoa</taxon>
        <taxon>Ecdysozoa</taxon>
        <taxon>Arthropoda</taxon>
        <taxon>Hexapoda</taxon>
        <taxon>Insecta</taxon>
        <taxon>Pterygota</taxon>
        <taxon>Palaeoptera</taxon>
        <taxon>Ephemeroptera</taxon>
        <taxon>Pisciforma</taxon>
        <taxon>Baetidae</taxon>
        <taxon>Cloeon</taxon>
    </lineage>
</organism>
<dbReference type="GO" id="GO:0005829">
    <property type="term" value="C:cytosol"/>
    <property type="evidence" value="ECO:0007669"/>
    <property type="project" value="TreeGrafter"/>
</dbReference>
<name>A0A8S1C0Q2_9INSE</name>
<dbReference type="PRINTS" id="PR00069">
    <property type="entry name" value="ALDKETRDTASE"/>
</dbReference>
<gene>
    <name evidence="2" type="ORF">CLODIP_2_CD15869</name>
</gene>
<dbReference type="SUPFAM" id="SSF51430">
    <property type="entry name" value="NAD(P)-linked oxidoreductase"/>
    <property type="match status" value="1"/>
</dbReference>
<dbReference type="AlphaFoldDB" id="A0A8S1C0Q2"/>
<evidence type="ECO:0000259" key="1">
    <source>
        <dbReference type="Pfam" id="PF00248"/>
    </source>
</evidence>
<dbReference type="PANTHER" id="PTHR42686">
    <property type="entry name" value="GH17980P-RELATED"/>
    <property type="match status" value="1"/>
</dbReference>
<protein>
    <recommendedName>
        <fullName evidence="1">NADP-dependent oxidoreductase domain-containing protein</fullName>
    </recommendedName>
</protein>
<dbReference type="InterPro" id="IPR044479">
    <property type="entry name" value="LGALDH-like"/>
</dbReference>
<comment type="caution">
    <text evidence="2">The sequence shown here is derived from an EMBL/GenBank/DDBJ whole genome shotgun (WGS) entry which is preliminary data.</text>
</comment>
<evidence type="ECO:0000313" key="3">
    <source>
        <dbReference type="Proteomes" id="UP000494165"/>
    </source>
</evidence>
<dbReference type="GO" id="GO:0010349">
    <property type="term" value="F:L-galactose dehydrogenase activity"/>
    <property type="evidence" value="ECO:0007669"/>
    <property type="project" value="InterPro"/>
</dbReference>
<keyword evidence="3" id="KW-1185">Reference proteome</keyword>
<dbReference type="OrthoDB" id="48988at2759"/>
<evidence type="ECO:0000313" key="2">
    <source>
        <dbReference type="EMBL" id="CAB3361681.1"/>
    </source>
</evidence>
<dbReference type="Proteomes" id="UP000494165">
    <property type="component" value="Unassembled WGS sequence"/>
</dbReference>
<dbReference type="EMBL" id="CADEPI010000006">
    <property type="protein sequence ID" value="CAB3361681.1"/>
    <property type="molecule type" value="Genomic_DNA"/>
</dbReference>
<dbReference type="PANTHER" id="PTHR42686:SF1">
    <property type="entry name" value="GH17980P-RELATED"/>
    <property type="match status" value="1"/>
</dbReference>
<dbReference type="InterPro" id="IPR023210">
    <property type="entry name" value="NADP_OxRdtase_dom"/>
</dbReference>
<dbReference type="Pfam" id="PF00248">
    <property type="entry name" value="Aldo_ket_red"/>
    <property type="match status" value="1"/>
</dbReference>
<sequence>MSLPSTYVEGFHDLEAVKKMKYNLLGETGLKVSHLGFGGAALAYFYEAFDEEKAIEVVRDALKKGVNYIDTAAYYGKTRCSERILGKALKGVPREAYYIGTKVGRFSGDVATGFDFTYKRTIESVNESLQLLGIDYVDIIQAHDIEFAPNVDIVVNETFPALVEVVKAGKAKYIGVTGYPISVLKEAIERSKFKVDCVLCYARSTLHDSTLQEYLPFFQSRKMGIISAAGTSMSLLTNKGPFAWHPAHQDLKDACANAVEICKVQNPKTFYLFKIRSFSHINLI</sequence>
<feature type="domain" description="NADP-dependent oxidoreductase" evidence="1">
    <location>
        <begin position="35"/>
        <end position="263"/>
    </location>
</feature>
<dbReference type="InterPro" id="IPR020471">
    <property type="entry name" value="AKR"/>
</dbReference>
<proteinExistence type="predicted"/>
<dbReference type="InterPro" id="IPR036812">
    <property type="entry name" value="NAD(P)_OxRdtase_dom_sf"/>
</dbReference>
<reference evidence="2 3" key="1">
    <citation type="submission" date="2020-04" db="EMBL/GenBank/DDBJ databases">
        <authorList>
            <person name="Alioto T."/>
            <person name="Alioto T."/>
            <person name="Gomez Garrido J."/>
        </authorList>
    </citation>
    <scope>NUCLEOTIDE SEQUENCE [LARGE SCALE GENOMIC DNA]</scope>
</reference>
<dbReference type="Gene3D" id="3.20.20.100">
    <property type="entry name" value="NADP-dependent oxidoreductase domain"/>
    <property type="match status" value="1"/>
</dbReference>